<comment type="caution">
    <text evidence="3">The sequence shown here is derived from an EMBL/GenBank/DDBJ whole genome shotgun (WGS) entry which is preliminary data.</text>
</comment>
<dbReference type="RefSeq" id="WP_120799324.1">
    <property type="nucleotide sequence ID" value="NZ_RBXL01000001.1"/>
</dbReference>
<dbReference type="Pfam" id="PF22422">
    <property type="entry name" value="MGH1-like_GH"/>
    <property type="match status" value="1"/>
</dbReference>
<accession>A0A495VDB7</accession>
<dbReference type="EMBL" id="RBXL01000001">
    <property type="protein sequence ID" value="RKT47339.1"/>
    <property type="molecule type" value="Genomic_DNA"/>
</dbReference>
<feature type="domain" description="Glycosyl hydrolase family 63 C-terminal" evidence="1">
    <location>
        <begin position="563"/>
        <end position="780"/>
    </location>
</feature>
<dbReference type="Gene3D" id="1.50.10.10">
    <property type="match status" value="1"/>
</dbReference>
<dbReference type="AlphaFoldDB" id="A0A495VDB7"/>
<dbReference type="Pfam" id="PF03200">
    <property type="entry name" value="Glyco_hydro_63"/>
    <property type="match status" value="1"/>
</dbReference>
<dbReference type="PANTHER" id="PTHR10412:SF10">
    <property type="entry name" value="GLYCOSYL HYDROLASE FAMILY 63 C-TERMINAL DOMAIN-CONTAINING PROTEIN"/>
    <property type="match status" value="1"/>
</dbReference>
<dbReference type="Proteomes" id="UP000274556">
    <property type="component" value="Unassembled WGS sequence"/>
</dbReference>
<dbReference type="InterPro" id="IPR054491">
    <property type="entry name" value="MGH1-like_GH"/>
</dbReference>
<dbReference type="SUPFAM" id="SSF48208">
    <property type="entry name" value="Six-hairpin glycosidases"/>
    <property type="match status" value="1"/>
</dbReference>
<evidence type="ECO:0000259" key="1">
    <source>
        <dbReference type="Pfam" id="PF03200"/>
    </source>
</evidence>
<dbReference type="GO" id="GO:0009311">
    <property type="term" value="P:oligosaccharide metabolic process"/>
    <property type="evidence" value="ECO:0007669"/>
    <property type="project" value="InterPro"/>
</dbReference>
<dbReference type="InterPro" id="IPR008928">
    <property type="entry name" value="6-hairpin_glycosidase_sf"/>
</dbReference>
<reference evidence="3 4" key="1">
    <citation type="submission" date="2018-10" db="EMBL/GenBank/DDBJ databases">
        <title>Genomic Encyclopedia of Archaeal and Bacterial Type Strains, Phase II (KMG-II): from individual species to whole genera.</title>
        <authorList>
            <person name="Goeker M."/>
        </authorList>
    </citation>
    <scope>NUCLEOTIDE SEQUENCE [LARGE SCALE GENOMIC DNA]</scope>
    <source>
        <strain evidence="3 4">DSM 235</strain>
    </source>
</reference>
<organism evidence="3 4">
    <name type="scientific">Thiocapsa rosea</name>
    <dbReference type="NCBI Taxonomy" id="69360"/>
    <lineage>
        <taxon>Bacteria</taxon>
        <taxon>Pseudomonadati</taxon>
        <taxon>Pseudomonadota</taxon>
        <taxon>Gammaproteobacteria</taxon>
        <taxon>Chromatiales</taxon>
        <taxon>Chromatiaceae</taxon>
        <taxon>Thiocapsa</taxon>
    </lineage>
</organism>
<dbReference type="OrthoDB" id="9798687at2"/>
<proteinExistence type="predicted"/>
<dbReference type="InterPro" id="IPR004888">
    <property type="entry name" value="Glycoside_hydrolase_63"/>
</dbReference>
<dbReference type="InterPro" id="IPR012341">
    <property type="entry name" value="6hp_glycosidase-like_sf"/>
</dbReference>
<dbReference type="InterPro" id="IPR031335">
    <property type="entry name" value="Glyco_hydro_63_C"/>
</dbReference>
<evidence type="ECO:0000313" key="3">
    <source>
        <dbReference type="EMBL" id="RKT47339.1"/>
    </source>
</evidence>
<dbReference type="GO" id="GO:0004573">
    <property type="term" value="F:Glc3Man9GlcNAc2 oligosaccharide glucosidase activity"/>
    <property type="evidence" value="ECO:0007669"/>
    <property type="project" value="InterPro"/>
</dbReference>
<evidence type="ECO:0000313" key="4">
    <source>
        <dbReference type="Proteomes" id="UP000274556"/>
    </source>
</evidence>
<keyword evidence="3" id="KW-0378">Hydrolase</keyword>
<gene>
    <name evidence="3" type="ORF">BDD21_4906</name>
</gene>
<keyword evidence="4" id="KW-1185">Reference proteome</keyword>
<evidence type="ECO:0000259" key="2">
    <source>
        <dbReference type="Pfam" id="PF22422"/>
    </source>
</evidence>
<sequence>MNNAERDRLADETPDHPSDWKVLGPYLSERAWGTVREDYSADGNAWAYFPHDHARSRAYRWSEDGLAGICDRDQHLCFALAFWNRRDAFLKERLFGLSGPEGNHGEDVKEYWWYLDGAPTASWLAWRYHYPQSAFPYEQLRDEAARRGRHDPEFELGDTGVFDDGRYWQIVVEYAKATPFDLCIRIKVRNAGPDPAEIDILPTLWFRNRWSWGQGDERPLLAAGAAAAGLAGVTADDPVIGRWNLAAGAGPDGNLPEPLFCENETNTARLFGSADSPPYPKDGINDHIVAGAATVNPDRRGTKMAFRYPLHVGAGESVELRLRLSRDAAEDALDLGTGFTDTMTARRREADAYYDMLRPQDATEEEAAVMRQAFAGMIWSQQFYHFDVARWLAGDPSQPAPPETRHTGRNAGWQHLDAHDVIAMPDKWEYPWFAAWDLAFHCVVLAHIDPAAAKHQLLLLGRAWYMHPNGQLPAYEWAFGDVNPPVQAWAALAVFRIDGGTDFNFLGRMFHKLLLNFTWWVNRKDAIGDNVFEGGFLGLDNIEPFDRSATLPGGGLLEQSDGTAWMAKYSLNMLEMALRLANHDASYEDIALKFFEHFAAIAVAMGELWDEQDGFFYDRLRKPDGTVATIRSRSMVGLLPIFAAVELPASLWKRLPTFRKRARWFIDNKPELTAFLRYFRTGRFPELICLVDEDRLKRVLAPMLDEAEFLSPYGLRSLSRFHREHPLVLQMDGAELRLDYEPGESQTALFGGNSNWRGPIWFPLNFLAIESLRHLHRCLGERVRVELPTGSGRLAHLGEVADEIERRLLGIFVRDTNGERPVFGARKPFRGDPQWNDRILFYEYFHGETGEGLGASHQCGWTALIAANIVGRKVRLSSDSPEVSQSG</sequence>
<dbReference type="PANTHER" id="PTHR10412">
    <property type="entry name" value="MANNOSYL-OLIGOSACCHARIDE GLUCOSIDASE"/>
    <property type="match status" value="1"/>
</dbReference>
<protein>
    <submittedName>
        <fullName evidence="3">Glycosyl hydrolase family 63</fullName>
    </submittedName>
</protein>
<feature type="domain" description="Mannosylglycerate hydrolase MGH1-like glycoside hydrolase" evidence="2">
    <location>
        <begin position="430"/>
        <end position="527"/>
    </location>
</feature>
<name>A0A495VDB7_9GAMM</name>